<accession>A0A9P6VPF6</accession>
<feature type="binding site" evidence="3">
    <location>
        <position position="327"/>
    </location>
    <ligand>
        <name>Mg(2+)</name>
        <dbReference type="ChEBI" id="CHEBI:18420"/>
        <note>structural</note>
    </ligand>
</feature>
<dbReference type="GO" id="GO:0019381">
    <property type="term" value="P:atrazine catabolic process"/>
    <property type="evidence" value="ECO:0007669"/>
    <property type="project" value="UniProtKB-UniRule"/>
</dbReference>
<feature type="active site" evidence="3">
    <location>
        <position position="142"/>
    </location>
</feature>
<comment type="function">
    <text evidence="3">Responsible for the hydrolysis of cyanuric acid, an intermediate formed during catabolism of s-triazine based compounds in herbicides such as atrazine and polymers such as melamine. Catalyzes the hydrolytic opening of the s-triazine ring of cyanuric acid (2,4,6-trihydroxy-s-triazine) to yield carbon dioxide and carboxybiuret, which spontaneously decarboxylates to biuret.</text>
</comment>
<dbReference type="InterPro" id="IPR043008">
    <property type="entry name" value="AtzD/Barbiturase_RUA"/>
</dbReference>
<keyword evidence="3" id="KW-0460">Magnesium</keyword>
<dbReference type="InterPro" id="IPR014086">
    <property type="entry name" value="AtzD/Barbiturase"/>
</dbReference>
<dbReference type="Gene3D" id="3.30.1330.180">
    <property type="entry name" value="Cyanuric acid hydrolase/Barbiturase, RU B"/>
    <property type="match status" value="1"/>
</dbReference>
<gene>
    <name evidence="4" type="ORF">D0Z07_1547</name>
</gene>
<evidence type="ECO:0000256" key="1">
    <source>
        <dbReference type="ARBA" id="ARBA00010947"/>
    </source>
</evidence>
<dbReference type="EMBL" id="VNKQ01000004">
    <property type="protein sequence ID" value="KAG0651785.1"/>
    <property type="molecule type" value="Genomic_DNA"/>
</dbReference>
<proteinExistence type="inferred from homology"/>
<feature type="site" description="Important for substrate specificity" evidence="3">
    <location>
        <position position="293"/>
    </location>
</feature>
<dbReference type="EC" id="3.5.2.15" evidence="3"/>
<feature type="binding site" evidence="3">
    <location>
        <position position="319"/>
    </location>
    <ligand>
        <name>Mg(2+)</name>
        <dbReference type="ChEBI" id="CHEBI:18420"/>
        <note>structural</note>
    </ligand>
</feature>
<comment type="activity regulation">
    <text evidence="3">Inhibited by barbituric acid.</text>
</comment>
<feature type="binding site" evidence="3">
    <location>
        <position position="174"/>
    </location>
    <ligand>
        <name>substrate</name>
    </ligand>
</feature>
<keyword evidence="5" id="KW-1185">Reference proteome</keyword>
<dbReference type="GO" id="GO:0046872">
    <property type="term" value="F:metal ion binding"/>
    <property type="evidence" value="ECO:0007669"/>
    <property type="project" value="UniProtKB-UniRule"/>
</dbReference>
<feature type="binding site" evidence="3">
    <location>
        <position position="322"/>
    </location>
    <ligand>
        <name>Mg(2+)</name>
        <dbReference type="ChEBI" id="CHEBI:18420"/>
        <note>structural</note>
    </ligand>
</feature>
<dbReference type="HAMAP" id="MF_01989">
    <property type="entry name" value="Cyc_amidohydrol"/>
    <property type="match status" value="1"/>
</dbReference>
<feature type="region of interest" description="RU C" evidence="3">
    <location>
        <begin position="232"/>
        <end position="338"/>
    </location>
</feature>
<feature type="binding site" evidence="3">
    <location>
        <begin position="71"/>
        <end position="72"/>
    </location>
    <ligand>
        <name>substrate</name>
    </ligand>
</feature>
<sequence length="338" mass="35519">MASINILKFGVSSPADTTPLKKLKAAGYEAKDILGVVGKSEGNGCVNDFSRTLSTHVWEPLIPESAITIFSGGTEGVLSPHVTFIVKESEPTGLQAVVGRTRMLEPHEIGTSAHAQEVASSIRALLQQSGISKDHVHLVLIKCPLLTSSKVEIIKAASKTPVTTDTYESMAKSRYASAVGIAVALDEIEEDNLEAAMQSEDCWSSKASCSSGAELEDNHILILASNPSLGTLRAASTYMDDAIDAGAILRTLEQVKRENGEVLQVFAKAEADPTGSIRGKRHTMNTDSDIHSTRHARAAVGGLIAGLAGDPQVYISGGAEGQGPPGGGSLCVIYRVET</sequence>
<dbReference type="InterPro" id="IPR043007">
    <property type="entry name" value="AtzD/Barbiturase_RUC"/>
</dbReference>
<evidence type="ECO:0000313" key="5">
    <source>
        <dbReference type="Proteomes" id="UP000785200"/>
    </source>
</evidence>
<feature type="binding site" evidence="3">
    <location>
        <position position="323"/>
    </location>
    <ligand>
        <name>Mg(2+)</name>
        <dbReference type="ChEBI" id="CHEBI:18420"/>
        <note>structural</note>
    </ligand>
</feature>
<comment type="similarity">
    <text evidence="1 3">Belongs to the cyclic amide hydrolase (CyAH) family.</text>
</comment>
<dbReference type="Proteomes" id="UP000785200">
    <property type="component" value="Unassembled WGS sequence"/>
</dbReference>
<feature type="active site" description="Nucleophile" evidence="3">
    <location>
        <position position="210"/>
    </location>
</feature>
<comment type="caution">
    <text evidence="3">Lacks conserved residue(s) required for the propagation of feature annotation.</text>
</comment>
<dbReference type="GO" id="GO:0018753">
    <property type="term" value="F:cyanuric acid amidohydrolase activity"/>
    <property type="evidence" value="ECO:0007669"/>
    <property type="project" value="UniProtKB-UniRule"/>
</dbReference>
<evidence type="ECO:0000256" key="2">
    <source>
        <dbReference type="ARBA" id="ARBA00022801"/>
    </source>
</evidence>
<feature type="binding site" evidence="3">
    <location>
        <position position="51"/>
    </location>
    <ligand>
        <name>substrate</name>
    </ligand>
</feature>
<dbReference type="AlphaFoldDB" id="A0A9P6VPF6"/>
<feature type="binding site" evidence="3">
    <location>
        <position position="270"/>
    </location>
    <ligand>
        <name>Mg(2+)</name>
        <dbReference type="ChEBI" id="CHEBI:18420"/>
        <note>structural</note>
    </ligand>
</feature>
<organism evidence="4 5">
    <name type="scientific">Hyphodiscus hymeniophilus</name>
    <dbReference type="NCBI Taxonomy" id="353542"/>
    <lineage>
        <taxon>Eukaryota</taxon>
        <taxon>Fungi</taxon>
        <taxon>Dikarya</taxon>
        <taxon>Ascomycota</taxon>
        <taxon>Pezizomycotina</taxon>
        <taxon>Leotiomycetes</taxon>
        <taxon>Helotiales</taxon>
        <taxon>Hyphodiscaceae</taxon>
        <taxon>Hyphodiscus</taxon>
    </lineage>
</organism>
<dbReference type="Pfam" id="PF09663">
    <property type="entry name" value="Amido_AtzD_TrzD"/>
    <property type="match status" value="1"/>
</dbReference>
<evidence type="ECO:0000256" key="3">
    <source>
        <dbReference type="HAMAP-Rule" id="MF_01989"/>
    </source>
</evidence>
<feature type="binding site" evidence="3">
    <location>
        <begin position="210"/>
        <end position="211"/>
    </location>
    <ligand>
        <name>substrate</name>
    </ligand>
</feature>
<feature type="binding site" evidence="3">
    <location>
        <begin position="316"/>
        <end position="317"/>
    </location>
    <ligand>
        <name>substrate</name>
    </ligand>
</feature>
<keyword evidence="3" id="KW-0479">Metal-binding</keyword>
<dbReference type="Gene3D" id="3.30.1330.160">
    <property type="entry name" value="Cyanuric acid hydrolase/Barbituras, RU C"/>
    <property type="match status" value="1"/>
</dbReference>
<feature type="binding site" evidence="3">
    <location>
        <position position="324"/>
    </location>
    <ligand>
        <name>Mg(2+)</name>
        <dbReference type="ChEBI" id="CHEBI:18420"/>
        <note>structural</note>
    </ligand>
</feature>
<comment type="catalytic activity">
    <reaction evidence="3">
        <text>cyanurate + H2O = 1-carboxybiuret + H(+)</text>
        <dbReference type="Rhea" id="RHEA:70363"/>
        <dbReference type="ChEBI" id="CHEBI:15377"/>
        <dbReference type="ChEBI" id="CHEBI:15378"/>
        <dbReference type="ChEBI" id="CHEBI:38028"/>
        <dbReference type="ChEBI" id="CHEBI:142864"/>
        <dbReference type="EC" id="3.5.2.15"/>
    </reaction>
</comment>
<dbReference type="NCBIfam" id="TIGR02714">
    <property type="entry name" value="amido_AtzD_TrzD"/>
    <property type="match status" value="1"/>
</dbReference>
<evidence type="ECO:0000313" key="4">
    <source>
        <dbReference type="EMBL" id="KAG0651785.1"/>
    </source>
</evidence>
<protein>
    <recommendedName>
        <fullName evidence="3">Cyanuric acid amidohydrolase</fullName>
        <shortName evidence="3">CAH</shortName>
        <ecNumber evidence="3">3.5.2.15</ecNumber>
    </recommendedName>
</protein>
<dbReference type="InterPro" id="IPR043006">
    <property type="entry name" value="AtzD/Barbiturase_RUB"/>
</dbReference>
<dbReference type="Gene3D" id="3.30.1330.170">
    <property type="entry name" value="Cyanuric acid hydrolase/Barbiturase, RU A"/>
    <property type="match status" value="1"/>
</dbReference>
<keyword evidence="2 3" id="KW-0378">Hydrolase</keyword>
<comment type="caution">
    <text evidence="4">The sequence shown here is derived from an EMBL/GenBank/DDBJ whole genome shotgun (WGS) entry which is preliminary data.</text>
</comment>
<feature type="binding site" evidence="3">
    <location>
        <position position="297"/>
    </location>
    <ligand>
        <name>substrate</name>
    </ligand>
</feature>
<reference evidence="4" key="1">
    <citation type="submission" date="2019-07" db="EMBL/GenBank/DDBJ databases">
        <title>Hyphodiscus hymeniophilus genome sequencing and assembly.</title>
        <authorList>
            <person name="Kramer G."/>
            <person name="Nodwell J."/>
        </authorList>
    </citation>
    <scope>NUCLEOTIDE SEQUENCE</scope>
    <source>
        <strain evidence="4">ATCC 34498</strain>
    </source>
</reference>
<dbReference type="OrthoDB" id="5210206at2759"/>
<comment type="pathway">
    <text evidence="3">Xenobiotic degradation; atrazine degradation; biuret from cyanurate: step 1/1.</text>
</comment>
<comment type="subunit">
    <text evidence="3">Homotetramer.</text>
</comment>
<feature type="region of interest" description="RU A" evidence="3">
    <location>
        <begin position="1"/>
        <end position="90"/>
    </location>
</feature>
<name>A0A9P6VPF6_9HELO</name>
<comment type="domain">
    <text evidence="3">The monomer structure is formed from three repeating units (RUs) that share the same structure as one another. The monomer, the active site and substrate all possess threefold rotational symmetry, to the extent that the active site possesses three potential Ser-Lys catalytic dyads. It is possible that any or all of the three active-site serines may act as nucleophile (albeit only one can do so per catalytic cycle).</text>
</comment>